<dbReference type="InterPro" id="IPR002938">
    <property type="entry name" value="FAD-bd"/>
</dbReference>
<proteinExistence type="predicted"/>
<feature type="domain" description="FAD-binding" evidence="2">
    <location>
        <begin position="5"/>
        <end position="344"/>
    </location>
</feature>
<dbReference type="PRINTS" id="PR00420">
    <property type="entry name" value="RNGMNOXGNASE"/>
</dbReference>
<organism evidence="3 4">
    <name type="scientific">Saccharopolyspora erythraea</name>
    <name type="common">Streptomyces erythraeus</name>
    <dbReference type="NCBI Taxonomy" id="1836"/>
    <lineage>
        <taxon>Bacteria</taxon>
        <taxon>Bacillati</taxon>
        <taxon>Actinomycetota</taxon>
        <taxon>Actinomycetes</taxon>
        <taxon>Pseudonocardiales</taxon>
        <taxon>Pseudonocardiaceae</taxon>
        <taxon>Saccharopolyspora</taxon>
    </lineage>
</organism>
<evidence type="ECO:0000313" key="4">
    <source>
        <dbReference type="Proteomes" id="UP001500729"/>
    </source>
</evidence>
<evidence type="ECO:0000259" key="2">
    <source>
        <dbReference type="Pfam" id="PF01494"/>
    </source>
</evidence>
<keyword evidence="4" id="KW-1185">Reference proteome</keyword>
<dbReference type="InterPro" id="IPR050631">
    <property type="entry name" value="PheA/TfdB_FAD_monoxygenase"/>
</dbReference>
<gene>
    <name evidence="3" type="ORF">GCM10009533_44170</name>
</gene>
<evidence type="ECO:0000256" key="1">
    <source>
        <dbReference type="ARBA" id="ARBA00023002"/>
    </source>
</evidence>
<dbReference type="RefSeq" id="WP_009946371.1">
    <property type="nucleotide sequence ID" value="NZ_BAAAGS010000031.1"/>
</dbReference>
<reference evidence="4" key="1">
    <citation type="journal article" date="2019" name="Int. J. Syst. Evol. Microbiol.">
        <title>The Global Catalogue of Microorganisms (GCM) 10K type strain sequencing project: providing services to taxonomists for standard genome sequencing and annotation.</title>
        <authorList>
            <consortium name="The Broad Institute Genomics Platform"/>
            <consortium name="The Broad Institute Genome Sequencing Center for Infectious Disease"/>
            <person name="Wu L."/>
            <person name="Ma J."/>
        </authorList>
    </citation>
    <scope>NUCLEOTIDE SEQUENCE [LARGE SCALE GENOMIC DNA]</scope>
    <source>
        <strain evidence="4">JCM 10303</strain>
    </source>
</reference>
<dbReference type="EMBL" id="BAAAGS010000031">
    <property type="protein sequence ID" value="GAA0540247.1"/>
    <property type="molecule type" value="Genomic_DNA"/>
</dbReference>
<dbReference type="Gene3D" id="3.50.50.60">
    <property type="entry name" value="FAD/NAD(P)-binding domain"/>
    <property type="match status" value="1"/>
</dbReference>
<protein>
    <submittedName>
        <fullName evidence="3">Bifunctional 3-(3-hydroxy-phenyl)propionate/3-hydroxycinnamic acid hydroxylase</fullName>
    </submittedName>
</protein>
<name>A0ABP3NEP5_SACER</name>
<dbReference type="PANTHER" id="PTHR43476">
    <property type="entry name" value="3-(3-HYDROXY-PHENYL)PROPIONATE/3-HYDROXYCINNAMIC ACID HYDROXYLASE"/>
    <property type="match status" value="1"/>
</dbReference>
<dbReference type="Pfam" id="PF01494">
    <property type="entry name" value="FAD_binding_3"/>
    <property type="match status" value="1"/>
</dbReference>
<sequence length="531" mass="56892">MSGRRTNVAVIGYGPVGQLMAALLAQRGWDVVAVERWPRPYTMPRAVVFDGESARILASAGIDPSLGEFGKPTGDYVWRNGAGQDLLHFTGIGDRGPQGWPITTSMYQPGLEAALIGRGERLAGLEVFRGYEAVRVEEADRCVRVVAESGGESLEVVADWVVGCDGANSFVRDRIGSGFTELGFSHDWLICDVTLRPAREYSPDNLQVCDPARPRTAVSAGPGHRRWEFMRVPGETLEELDSPRKAWELLAVEGITPDNATLDRHAVYTFKAGHAERWRSGRMLLAGDAAHLMPPFAGQGMSSGFRDAANLAWKLDLVLSGSAGERIVDTYAAERREHVQYAITKSVELGRVICEPDPEAARARDEKMLAAREQAGESDGLVLDITPLRSGLLHGPGEDSPSGELTPQGTVAVADAFGLFDEVVGRGFALIALVPPGELVDDARLTYLKSLRANVIHVLPAGSAPPAAEDGAVRTVVDTGEVYVPYLTGLGAVAVLVRPDFYLFGAARDSDGTAALIDDLRTQLSPGGAGR</sequence>
<dbReference type="NCBIfam" id="NF004829">
    <property type="entry name" value="PRK06183.1-3"/>
    <property type="match status" value="1"/>
</dbReference>
<dbReference type="PANTHER" id="PTHR43476:SF3">
    <property type="entry name" value="FAD-BINDING MONOOXYGENASE"/>
    <property type="match status" value="1"/>
</dbReference>
<dbReference type="Gene3D" id="3.30.70.2450">
    <property type="match status" value="1"/>
</dbReference>
<keyword evidence="1" id="KW-0560">Oxidoreductase</keyword>
<comment type="caution">
    <text evidence="3">The sequence shown here is derived from an EMBL/GenBank/DDBJ whole genome shotgun (WGS) entry which is preliminary data.</text>
</comment>
<accession>A0ABP3NEP5</accession>
<dbReference type="InterPro" id="IPR036188">
    <property type="entry name" value="FAD/NAD-bd_sf"/>
</dbReference>
<dbReference type="Proteomes" id="UP001500729">
    <property type="component" value="Unassembled WGS sequence"/>
</dbReference>
<evidence type="ECO:0000313" key="3">
    <source>
        <dbReference type="EMBL" id="GAA0540247.1"/>
    </source>
</evidence>
<dbReference type="SUPFAM" id="SSF51905">
    <property type="entry name" value="FAD/NAD(P)-binding domain"/>
    <property type="match status" value="1"/>
</dbReference>